<dbReference type="Proteomes" id="UP000266841">
    <property type="component" value="Unassembled WGS sequence"/>
</dbReference>
<dbReference type="EMBL" id="AGNL01010084">
    <property type="protein sequence ID" value="EJK69428.1"/>
    <property type="molecule type" value="Genomic_DNA"/>
</dbReference>
<evidence type="ECO:0000259" key="2">
    <source>
        <dbReference type="PROSITE" id="PS50003"/>
    </source>
</evidence>
<comment type="caution">
    <text evidence="3">The sequence shown here is derived from an EMBL/GenBank/DDBJ whole genome shotgun (WGS) entry which is preliminary data.</text>
</comment>
<dbReference type="InterPro" id="IPR001849">
    <property type="entry name" value="PH_domain"/>
</dbReference>
<dbReference type="OMA" id="QWKRRYL"/>
<reference evidence="3 4" key="1">
    <citation type="journal article" date="2012" name="Genome Biol.">
        <title>Genome and low-iron response of an oceanic diatom adapted to chronic iron limitation.</title>
        <authorList>
            <person name="Lommer M."/>
            <person name="Specht M."/>
            <person name="Roy A.S."/>
            <person name="Kraemer L."/>
            <person name="Andreson R."/>
            <person name="Gutowska M.A."/>
            <person name="Wolf J."/>
            <person name="Bergner S.V."/>
            <person name="Schilhabel M.B."/>
            <person name="Klostermeier U.C."/>
            <person name="Beiko R.G."/>
            <person name="Rosenstiel P."/>
            <person name="Hippler M."/>
            <person name="Laroche J."/>
        </authorList>
    </citation>
    <scope>NUCLEOTIDE SEQUENCE [LARGE SCALE GENOMIC DNA]</scope>
    <source>
        <strain evidence="3 4">CCMP1005</strain>
    </source>
</reference>
<dbReference type="SUPFAM" id="SSF50729">
    <property type="entry name" value="PH domain-like"/>
    <property type="match status" value="1"/>
</dbReference>
<organism evidence="3 4">
    <name type="scientific">Thalassiosira oceanica</name>
    <name type="common">Marine diatom</name>
    <dbReference type="NCBI Taxonomy" id="159749"/>
    <lineage>
        <taxon>Eukaryota</taxon>
        <taxon>Sar</taxon>
        <taxon>Stramenopiles</taxon>
        <taxon>Ochrophyta</taxon>
        <taxon>Bacillariophyta</taxon>
        <taxon>Coscinodiscophyceae</taxon>
        <taxon>Thalassiosirophycidae</taxon>
        <taxon>Thalassiosirales</taxon>
        <taxon>Thalassiosiraceae</taxon>
        <taxon>Thalassiosira</taxon>
    </lineage>
</organism>
<dbReference type="eggNOG" id="ENOG502SR8Q">
    <property type="taxonomic scope" value="Eukaryota"/>
</dbReference>
<keyword evidence="1" id="KW-0175">Coiled coil</keyword>
<sequence length="224" mass="25171">MSNLRQRSTVTKSDTPQLPIMNYDESILCAQNLLGASPAHSGAVMKLHAPAIYTFLPATIQWFISRFCPKFMAPQWKRRYLIAVGEYLYRFKDEDGTTPKGAPIAIGPISVQIVTEEDVLDFLPPGCDAVFEVSSVAKTQYFAVQSSEDAALWVNTLKEMRQACITRQMGHSKDMGYPESWAKYDTSARRLIERKARIKSRLEALNKKEQEMQTLGGSGVGYYS</sequence>
<protein>
    <recommendedName>
        <fullName evidence="2">PH domain-containing protein</fullName>
    </recommendedName>
</protein>
<dbReference type="AlphaFoldDB" id="K0SSU7"/>
<evidence type="ECO:0000313" key="4">
    <source>
        <dbReference type="Proteomes" id="UP000266841"/>
    </source>
</evidence>
<dbReference type="InterPro" id="IPR011993">
    <property type="entry name" value="PH-like_dom_sf"/>
</dbReference>
<feature type="domain" description="PH" evidence="2">
    <location>
        <begin position="57"/>
        <end position="162"/>
    </location>
</feature>
<feature type="coiled-coil region" evidence="1">
    <location>
        <begin position="188"/>
        <end position="215"/>
    </location>
</feature>
<dbReference type="CDD" id="cd00821">
    <property type="entry name" value="PH"/>
    <property type="match status" value="1"/>
</dbReference>
<dbReference type="PROSITE" id="PS50003">
    <property type="entry name" value="PH_DOMAIN"/>
    <property type="match status" value="1"/>
</dbReference>
<proteinExistence type="predicted"/>
<evidence type="ECO:0000256" key="1">
    <source>
        <dbReference type="SAM" id="Coils"/>
    </source>
</evidence>
<gene>
    <name evidence="3" type="ORF">THAOC_09318</name>
</gene>
<name>K0SSU7_THAOC</name>
<accession>K0SSU7</accession>
<keyword evidence="4" id="KW-1185">Reference proteome</keyword>
<evidence type="ECO:0000313" key="3">
    <source>
        <dbReference type="EMBL" id="EJK69428.1"/>
    </source>
</evidence>
<dbReference type="OrthoDB" id="41457at2759"/>
<dbReference type="Gene3D" id="2.30.29.30">
    <property type="entry name" value="Pleckstrin-homology domain (PH domain)/Phosphotyrosine-binding domain (PTB)"/>
    <property type="match status" value="1"/>
</dbReference>